<feature type="chain" id="PRO_5012948418" description="Secreted protein" evidence="1">
    <location>
        <begin position="26"/>
        <end position="71"/>
    </location>
</feature>
<evidence type="ECO:0000313" key="2">
    <source>
        <dbReference type="EMBL" id="PHJ16524.1"/>
    </source>
</evidence>
<evidence type="ECO:0000313" key="3">
    <source>
        <dbReference type="Proteomes" id="UP000221165"/>
    </source>
</evidence>
<sequence>MHACGACLCLSICLDVYTPVGQIASYNPPAPFIYLSRHAEVRGDTSYSHSFPKTFTDEQFLRHLLHQKYVR</sequence>
<evidence type="ECO:0000256" key="1">
    <source>
        <dbReference type="SAM" id="SignalP"/>
    </source>
</evidence>
<protein>
    <recommendedName>
        <fullName evidence="4">Secreted protein</fullName>
    </recommendedName>
</protein>
<proteinExistence type="predicted"/>
<keyword evidence="1" id="KW-0732">Signal</keyword>
<organism evidence="2 3">
    <name type="scientific">Cystoisospora suis</name>
    <dbReference type="NCBI Taxonomy" id="483139"/>
    <lineage>
        <taxon>Eukaryota</taxon>
        <taxon>Sar</taxon>
        <taxon>Alveolata</taxon>
        <taxon>Apicomplexa</taxon>
        <taxon>Conoidasida</taxon>
        <taxon>Coccidia</taxon>
        <taxon>Eucoccidiorida</taxon>
        <taxon>Eimeriorina</taxon>
        <taxon>Sarcocystidae</taxon>
        <taxon>Cystoisospora</taxon>
    </lineage>
</organism>
<evidence type="ECO:0008006" key="4">
    <source>
        <dbReference type="Google" id="ProtNLM"/>
    </source>
</evidence>
<dbReference type="GeneID" id="94432981"/>
<accession>A0A2C6KJD3</accession>
<feature type="non-terminal residue" evidence="2">
    <location>
        <position position="71"/>
    </location>
</feature>
<dbReference type="VEuPathDB" id="ToxoDB:CSUI_009658"/>
<comment type="caution">
    <text evidence="2">The sequence shown here is derived from an EMBL/GenBank/DDBJ whole genome shotgun (WGS) entry which is preliminary data.</text>
</comment>
<feature type="signal peptide" evidence="1">
    <location>
        <begin position="1"/>
        <end position="25"/>
    </location>
</feature>
<dbReference type="EMBL" id="MIGC01005846">
    <property type="protein sequence ID" value="PHJ16524.1"/>
    <property type="molecule type" value="Genomic_DNA"/>
</dbReference>
<keyword evidence="3" id="KW-1185">Reference proteome</keyword>
<dbReference type="Proteomes" id="UP000221165">
    <property type="component" value="Unassembled WGS sequence"/>
</dbReference>
<reference evidence="2 3" key="1">
    <citation type="journal article" date="2017" name="Int. J. Parasitol.">
        <title>The genome of the protozoan parasite Cystoisospora suis and a reverse vaccinology approach to identify vaccine candidates.</title>
        <authorList>
            <person name="Palmieri N."/>
            <person name="Shrestha A."/>
            <person name="Ruttkowski B."/>
            <person name="Beck T."/>
            <person name="Vogl C."/>
            <person name="Tomley F."/>
            <person name="Blake D.P."/>
            <person name="Joachim A."/>
        </authorList>
    </citation>
    <scope>NUCLEOTIDE SEQUENCE [LARGE SCALE GENOMIC DNA]</scope>
    <source>
        <strain evidence="2 3">Wien I</strain>
    </source>
</reference>
<dbReference type="RefSeq" id="XP_067918252.1">
    <property type="nucleotide sequence ID" value="XM_068069770.1"/>
</dbReference>
<dbReference type="AlphaFoldDB" id="A0A2C6KJD3"/>
<gene>
    <name evidence="2" type="ORF">CSUI_009658</name>
</gene>
<name>A0A2C6KJD3_9APIC</name>